<evidence type="ECO:0000256" key="2">
    <source>
        <dbReference type="SAM" id="SignalP"/>
    </source>
</evidence>
<feature type="region of interest" description="Disordered" evidence="1">
    <location>
        <begin position="37"/>
        <end position="96"/>
    </location>
</feature>
<reference evidence="3 4" key="1">
    <citation type="submission" date="2019-05" db="EMBL/GenBank/DDBJ databases">
        <authorList>
            <person name="Lee S.D."/>
        </authorList>
    </citation>
    <scope>NUCLEOTIDE SEQUENCE [LARGE SCALE GENOMIC DNA]</scope>
    <source>
        <strain evidence="3 4">C5-26</strain>
    </source>
</reference>
<evidence type="ECO:0000313" key="3">
    <source>
        <dbReference type="EMBL" id="TWP38508.1"/>
    </source>
</evidence>
<name>A0A563E7E8_9MICO</name>
<dbReference type="EMBL" id="VCQV01000002">
    <property type="protein sequence ID" value="TWP38508.1"/>
    <property type="molecule type" value="Genomic_DNA"/>
</dbReference>
<proteinExistence type="predicted"/>
<comment type="caution">
    <text evidence="3">The sequence shown here is derived from an EMBL/GenBank/DDBJ whole genome shotgun (WGS) entry which is preliminary data.</text>
</comment>
<feature type="chain" id="PRO_5021738891" evidence="2">
    <location>
        <begin position="39"/>
        <end position="253"/>
    </location>
</feature>
<feature type="compositionally biased region" description="Low complexity" evidence="1">
    <location>
        <begin position="37"/>
        <end position="83"/>
    </location>
</feature>
<reference evidence="3 4" key="2">
    <citation type="submission" date="2019-08" db="EMBL/GenBank/DDBJ databases">
        <title>Jejuicoccus antrihumi gen. nov., sp. nov., a new member of the family Dermacoccaceae isolated from a cave.</title>
        <authorList>
            <person name="Schumann P."/>
            <person name="Kim I.S."/>
        </authorList>
    </citation>
    <scope>NUCLEOTIDE SEQUENCE [LARGE SCALE GENOMIC DNA]</scope>
    <source>
        <strain evidence="3 4">C5-26</strain>
    </source>
</reference>
<dbReference type="PROSITE" id="PS51257">
    <property type="entry name" value="PROKAR_LIPOPROTEIN"/>
    <property type="match status" value="1"/>
</dbReference>
<accession>A0A563E7E8</accession>
<dbReference type="OrthoDB" id="5116562at2"/>
<sequence>MTASRVSGFARLARASGLSVLVGVGLCACSGTSATATARTTPASPVSTPSTTSMTAPSGSPTTSHTRTTQASPTTTAHPTVTSPSPPPAATVVKTFSPFNPTTGKADIPLSTTVTGYCWTGSIALVAPNAYRCMADNDIFDPCFTSAKVRGSVICADTPWESGTRLVLNKALPSSGNTGSTQPGWAMRLANGSRCVALTGTISFVDNVPMRYGCGAGGGQAGDLQQRGTHWSVDYLAPHAAALTRVDVTTVWG</sequence>
<feature type="signal peptide" evidence="2">
    <location>
        <begin position="1"/>
        <end position="38"/>
    </location>
</feature>
<keyword evidence="4" id="KW-1185">Reference proteome</keyword>
<evidence type="ECO:0000256" key="1">
    <source>
        <dbReference type="SAM" id="MobiDB-lite"/>
    </source>
</evidence>
<organism evidence="3 4">
    <name type="scientific">Leekyejoonella antrihumi</name>
    <dbReference type="NCBI Taxonomy" id="1660198"/>
    <lineage>
        <taxon>Bacteria</taxon>
        <taxon>Bacillati</taxon>
        <taxon>Actinomycetota</taxon>
        <taxon>Actinomycetes</taxon>
        <taxon>Micrococcales</taxon>
        <taxon>Dermacoccaceae</taxon>
        <taxon>Leekyejoonella</taxon>
    </lineage>
</organism>
<protein>
    <submittedName>
        <fullName evidence="3">Uncharacterized protein</fullName>
    </submittedName>
</protein>
<evidence type="ECO:0000313" key="4">
    <source>
        <dbReference type="Proteomes" id="UP000320244"/>
    </source>
</evidence>
<dbReference type="Proteomes" id="UP000320244">
    <property type="component" value="Unassembled WGS sequence"/>
</dbReference>
<dbReference type="RefSeq" id="WP_146314911.1">
    <property type="nucleotide sequence ID" value="NZ_VCQV01000002.1"/>
</dbReference>
<gene>
    <name evidence="3" type="ORF">FGL98_01545</name>
</gene>
<dbReference type="AlphaFoldDB" id="A0A563E7E8"/>
<keyword evidence="2" id="KW-0732">Signal</keyword>